<reference evidence="1" key="1">
    <citation type="submission" date="2014-11" db="EMBL/GenBank/DDBJ databases">
        <authorList>
            <person name="Amaro Gonzalez C."/>
        </authorList>
    </citation>
    <scope>NUCLEOTIDE SEQUENCE</scope>
</reference>
<protein>
    <submittedName>
        <fullName evidence="1">Uncharacterized protein</fullName>
    </submittedName>
</protein>
<dbReference type="AlphaFoldDB" id="A0A0E9QIM0"/>
<reference evidence="1" key="2">
    <citation type="journal article" date="2015" name="Fish Shellfish Immunol.">
        <title>Early steps in the European eel (Anguilla anguilla)-Vibrio vulnificus interaction in the gills: Role of the RtxA13 toxin.</title>
        <authorList>
            <person name="Callol A."/>
            <person name="Pajuelo D."/>
            <person name="Ebbesson L."/>
            <person name="Teles M."/>
            <person name="MacKenzie S."/>
            <person name="Amaro C."/>
        </authorList>
    </citation>
    <scope>NUCLEOTIDE SEQUENCE</scope>
</reference>
<accession>A0A0E9QIM0</accession>
<evidence type="ECO:0000313" key="1">
    <source>
        <dbReference type="EMBL" id="JAH16332.1"/>
    </source>
</evidence>
<name>A0A0E9QIM0_ANGAN</name>
<dbReference type="EMBL" id="GBXM01092245">
    <property type="protein sequence ID" value="JAH16332.1"/>
    <property type="molecule type" value="Transcribed_RNA"/>
</dbReference>
<sequence>MASSSCTSPTAAKTLNGGQYNLLLGH</sequence>
<proteinExistence type="predicted"/>
<organism evidence="1">
    <name type="scientific">Anguilla anguilla</name>
    <name type="common">European freshwater eel</name>
    <name type="synonym">Muraena anguilla</name>
    <dbReference type="NCBI Taxonomy" id="7936"/>
    <lineage>
        <taxon>Eukaryota</taxon>
        <taxon>Metazoa</taxon>
        <taxon>Chordata</taxon>
        <taxon>Craniata</taxon>
        <taxon>Vertebrata</taxon>
        <taxon>Euteleostomi</taxon>
        <taxon>Actinopterygii</taxon>
        <taxon>Neopterygii</taxon>
        <taxon>Teleostei</taxon>
        <taxon>Anguilliformes</taxon>
        <taxon>Anguillidae</taxon>
        <taxon>Anguilla</taxon>
    </lineage>
</organism>